<dbReference type="Pfam" id="PF03379">
    <property type="entry name" value="CcmB"/>
    <property type="match status" value="1"/>
</dbReference>
<dbReference type="AlphaFoldDB" id="A0A1I4NYQ7"/>
<comment type="similarity">
    <text evidence="3">Belongs to the CcmB/CycW/HelB family.</text>
</comment>
<comment type="subcellular location">
    <subcellularLocation>
        <location evidence="2">Cell inner membrane</location>
        <topology evidence="2">Multi-pass membrane protein</topology>
    </subcellularLocation>
</comment>
<evidence type="ECO:0000256" key="3">
    <source>
        <dbReference type="ARBA" id="ARBA00010544"/>
    </source>
</evidence>
<proteinExistence type="inferred from homology"/>
<dbReference type="PIRSF" id="PIRSF002764">
    <property type="entry name" value="CcmB"/>
    <property type="match status" value="1"/>
</dbReference>
<dbReference type="STRING" id="487685.SAMN04488696_0344"/>
<keyword evidence="11 12" id="KW-0472">Membrane</keyword>
<evidence type="ECO:0000256" key="4">
    <source>
        <dbReference type="ARBA" id="ARBA00016452"/>
    </source>
</evidence>
<keyword evidence="8 12" id="KW-0812">Transmembrane</keyword>
<accession>A0A1I4NYQ7</accession>
<feature type="transmembrane region" description="Helical" evidence="12">
    <location>
        <begin position="53"/>
        <end position="70"/>
    </location>
</feature>
<feature type="transmembrane region" description="Helical" evidence="12">
    <location>
        <begin position="133"/>
        <end position="155"/>
    </location>
</feature>
<dbReference type="GO" id="GO:0017004">
    <property type="term" value="P:cytochrome complex assembly"/>
    <property type="evidence" value="ECO:0007669"/>
    <property type="project" value="UniProtKB-KW"/>
</dbReference>
<dbReference type="GO" id="GO:1903607">
    <property type="term" value="P:cytochrome c biosynthetic process"/>
    <property type="evidence" value="ECO:0007669"/>
    <property type="project" value="TreeGrafter"/>
</dbReference>
<dbReference type="InterPro" id="IPR026031">
    <property type="entry name" value="Cyt_c_CcmB_bac"/>
</dbReference>
<comment type="function">
    <text evidence="1">Required for the export of heme to the periplasm for the biogenesis of c-type cytochromes.</text>
</comment>
<evidence type="ECO:0000256" key="10">
    <source>
        <dbReference type="ARBA" id="ARBA00022989"/>
    </source>
</evidence>
<feature type="transmembrane region" description="Helical" evidence="12">
    <location>
        <begin position="167"/>
        <end position="188"/>
    </location>
</feature>
<feature type="transmembrane region" description="Helical" evidence="12">
    <location>
        <begin position="200"/>
        <end position="218"/>
    </location>
</feature>
<dbReference type="Proteomes" id="UP000198535">
    <property type="component" value="Unassembled WGS sequence"/>
</dbReference>
<dbReference type="InterPro" id="IPR003544">
    <property type="entry name" value="Cyt_c_biogenesis_CcmB"/>
</dbReference>
<keyword evidence="6" id="KW-1003">Cell membrane</keyword>
<keyword evidence="7" id="KW-0997">Cell inner membrane</keyword>
<keyword evidence="5" id="KW-0813">Transport</keyword>
<evidence type="ECO:0000313" key="13">
    <source>
        <dbReference type="EMBL" id="SFM20599.1"/>
    </source>
</evidence>
<keyword evidence="14" id="KW-1185">Reference proteome</keyword>
<evidence type="ECO:0000256" key="7">
    <source>
        <dbReference type="ARBA" id="ARBA00022519"/>
    </source>
</evidence>
<feature type="transmembrane region" description="Helical" evidence="12">
    <location>
        <begin position="21"/>
        <end position="41"/>
    </location>
</feature>
<reference evidence="14" key="1">
    <citation type="submission" date="2016-10" db="EMBL/GenBank/DDBJ databases">
        <authorList>
            <person name="Varghese N."/>
            <person name="Submissions S."/>
        </authorList>
    </citation>
    <scope>NUCLEOTIDE SEQUENCE [LARGE SCALE GENOMIC DNA]</scope>
    <source>
        <strain evidence="14">Mob M</strain>
    </source>
</reference>
<dbReference type="PANTHER" id="PTHR30070">
    <property type="entry name" value="HEME EXPORTER PROTEIN B"/>
    <property type="match status" value="1"/>
</dbReference>
<protein>
    <recommendedName>
        <fullName evidence="4">Heme exporter protein B</fullName>
    </recommendedName>
</protein>
<evidence type="ECO:0000313" key="14">
    <source>
        <dbReference type="Proteomes" id="UP000198535"/>
    </source>
</evidence>
<dbReference type="RefSeq" id="WP_091932324.1">
    <property type="nucleotide sequence ID" value="NZ_FOUJ01000001.1"/>
</dbReference>
<dbReference type="GO" id="GO:0015232">
    <property type="term" value="F:heme transmembrane transporter activity"/>
    <property type="evidence" value="ECO:0007669"/>
    <property type="project" value="InterPro"/>
</dbReference>
<evidence type="ECO:0000256" key="8">
    <source>
        <dbReference type="ARBA" id="ARBA00022692"/>
    </source>
</evidence>
<keyword evidence="9" id="KW-0201">Cytochrome c-type biogenesis</keyword>
<evidence type="ECO:0000256" key="9">
    <source>
        <dbReference type="ARBA" id="ARBA00022748"/>
    </source>
</evidence>
<evidence type="ECO:0000256" key="12">
    <source>
        <dbReference type="SAM" id="Phobius"/>
    </source>
</evidence>
<keyword evidence="10 12" id="KW-1133">Transmembrane helix</keyword>
<evidence type="ECO:0000256" key="6">
    <source>
        <dbReference type="ARBA" id="ARBA00022475"/>
    </source>
</evidence>
<dbReference type="PANTHER" id="PTHR30070:SF1">
    <property type="entry name" value="CYTOCHROME C BIOGENESIS B-RELATED"/>
    <property type="match status" value="1"/>
</dbReference>
<dbReference type="EMBL" id="FOUJ01000001">
    <property type="protein sequence ID" value="SFM20599.1"/>
    <property type="molecule type" value="Genomic_DNA"/>
</dbReference>
<organism evidence="13 14">
    <name type="scientific">Methanolobus profundi</name>
    <dbReference type="NCBI Taxonomy" id="487685"/>
    <lineage>
        <taxon>Archaea</taxon>
        <taxon>Methanobacteriati</taxon>
        <taxon>Methanobacteriota</taxon>
        <taxon>Stenosarchaea group</taxon>
        <taxon>Methanomicrobia</taxon>
        <taxon>Methanosarcinales</taxon>
        <taxon>Methanosarcinaceae</taxon>
        <taxon>Methanolobus</taxon>
    </lineage>
</organism>
<evidence type="ECO:0000256" key="5">
    <source>
        <dbReference type="ARBA" id="ARBA00022448"/>
    </source>
</evidence>
<evidence type="ECO:0000256" key="2">
    <source>
        <dbReference type="ARBA" id="ARBA00004429"/>
    </source>
</evidence>
<evidence type="ECO:0000256" key="1">
    <source>
        <dbReference type="ARBA" id="ARBA00002442"/>
    </source>
</evidence>
<gene>
    <name evidence="13" type="ORF">SAMN04488696_0344</name>
</gene>
<sequence>MKKSLYIAAKDLRSEFRTKQMLNSMLIFSLIVMVIFSISFGDVLGQTELVGKLAPGVLWVAFTFAGTLGLSRSFAGEMENGCLEGLKLSPIDRSSIYIGKTISNVLLMFIVELLTIPIFIVLFNYNISGIPGLALVIFLGTFGFVSVGTLLSALSASTRAREIMLPVLLLPLIIPVIIPAVMATGTILADGSIGDISSELRLLIVYDLIFFVVGQLVFEYTVMD</sequence>
<dbReference type="OrthoDB" id="51643at2157"/>
<name>A0A1I4NYQ7_9EURY</name>
<dbReference type="GO" id="GO:0005886">
    <property type="term" value="C:plasma membrane"/>
    <property type="evidence" value="ECO:0007669"/>
    <property type="project" value="UniProtKB-SubCell"/>
</dbReference>
<evidence type="ECO:0000256" key="11">
    <source>
        <dbReference type="ARBA" id="ARBA00023136"/>
    </source>
</evidence>
<feature type="transmembrane region" description="Helical" evidence="12">
    <location>
        <begin position="105"/>
        <end position="127"/>
    </location>
</feature>